<dbReference type="Pfam" id="PF00072">
    <property type="entry name" value="Response_reg"/>
    <property type="match status" value="1"/>
</dbReference>
<evidence type="ECO:0000313" key="4">
    <source>
        <dbReference type="EMBL" id="OHB12690.1"/>
    </source>
</evidence>
<organism evidence="4 5">
    <name type="scientific">Candidatus Zambryskibacteria bacterium RIFCSPLOWO2_12_FULL_39_16</name>
    <dbReference type="NCBI Taxonomy" id="1802775"/>
    <lineage>
        <taxon>Bacteria</taxon>
        <taxon>Candidatus Zambryskiibacteriota</taxon>
    </lineage>
</organism>
<dbReference type="SMART" id="SM00448">
    <property type="entry name" value="REC"/>
    <property type="match status" value="1"/>
</dbReference>
<dbReference type="InterPro" id="IPR050595">
    <property type="entry name" value="Bact_response_regulator"/>
</dbReference>
<dbReference type="InterPro" id="IPR011006">
    <property type="entry name" value="CheY-like_superfamily"/>
</dbReference>
<reference evidence="4 5" key="1">
    <citation type="journal article" date="2016" name="Nat. Commun.">
        <title>Thousands of microbial genomes shed light on interconnected biogeochemical processes in an aquifer system.</title>
        <authorList>
            <person name="Anantharaman K."/>
            <person name="Brown C.T."/>
            <person name="Hug L.A."/>
            <person name="Sharon I."/>
            <person name="Castelle C.J."/>
            <person name="Probst A.J."/>
            <person name="Thomas B.C."/>
            <person name="Singh A."/>
            <person name="Wilkins M.J."/>
            <person name="Karaoz U."/>
            <person name="Brodie E.L."/>
            <person name="Williams K.H."/>
            <person name="Hubbard S.S."/>
            <person name="Banfield J.F."/>
        </authorList>
    </citation>
    <scope>NUCLEOTIDE SEQUENCE [LARGE SCALE GENOMIC DNA]</scope>
</reference>
<dbReference type="PANTHER" id="PTHR44591">
    <property type="entry name" value="STRESS RESPONSE REGULATOR PROTEIN 1"/>
    <property type="match status" value="1"/>
</dbReference>
<keyword evidence="1 2" id="KW-0597">Phosphoprotein</keyword>
<dbReference type="InterPro" id="IPR001789">
    <property type="entry name" value="Sig_transdc_resp-reg_receiver"/>
</dbReference>
<evidence type="ECO:0000256" key="2">
    <source>
        <dbReference type="PROSITE-ProRule" id="PRU00169"/>
    </source>
</evidence>
<dbReference type="PANTHER" id="PTHR44591:SF3">
    <property type="entry name" value="RESPONSE REGULATORY DOMAIN-CONTAINING PROTEIN"/>
    <property type="match status" value="1"/>
</dbReference>
<dbReference type="PROSITE" id="PS50110">
    <property type="entry name" value="RESPONSE_REGULATORY"/>
    <property type="match status" value="1"/>
</dbReference>
<evidence type="ECO:0000256" key="1">
    <source>
        <dbReference type="ARBA" id="ARBA00022553"/>
    </source>
</evidence>
<evidence type="ECO:0000313" key="5">
    <source>
        <dbReference type="Proteomes" id="UP000177276"/>
    </source>
</evidence>
<evidence type="ECO:0000259" key="3">
    <source>
        <dbReference type="PROSITE" id="PS50110"/>
    </source>
</evidence>
<gene>
    <name evidence="4" type="ORF">A3G46_00660</name>
</gene>
<protein>
    <recommendedName>
        <fullName evidence="3">Response regulatory domain-containing protein</fullName>
    </recommendedName>
</protein>
<dbReference type="Gene3D" id="3.40.50.2300">
    <property type="match status" value="1"/>
</dbReference>
<proteinExistence type="predicted"/>
<dbReference type="SUPFAM" id="SSF52172">
    <property type="entry name" value="CheY-like"/>
    <property type="match status" value="1"/>
</dbReference>
<dbReference type="Proteomes" id="UP000177276">
    <property type="component" value="Unassembled WGS sequence"/>
</dbReference>
<accession>A0A1G2UTG6</accession>
<dbReference type="AlphaFoldDB" id="A0A1G2UTG6"/>
<dbReference type="CDD" id="cd00156">
    <property type="entry name" value="REC"/>
    <property type="match status" value="1"/>
</dbReference>
<sequence length="128" mass="14420">MEKTDKKNVLVVDDDDNLRTVLIDKLNMSGFYAIGASNGEEGLEKALKTHPDVILLDIIMPILNGWEMLKKLREDEWGKGAKVIMLTVIENTEAIARAVEDNSLAYLIKTNESMDDVVEKVKTMLRNN</sequence>
<feature type="modified residue" description="4-aspartylphosphate" evidence="2">
    <location>
        <position position="57"/>
    </location>
</feature>
<comment type="caution">
    <text evidence="4">The sequence shown here is derived from an EMBL/GenBank/DDBJ whole genome shotgun (WGS) entry which is preliminary data.</text>
</comment>
<dbReference type="EMBL" id="MHWS01000005">
    <property type="protein sequence ID" value="OHB12690.1"/>
    <property type="molecule type" value="Genomic_DNA"/>
</dbReference>
<feature type="domain" description="Response regulatory" evidence="3">
    <location>
        <begin position="8"/>
        <end position="125"/>
    </location>
</feature>
<name>A0A1G2UTG6_9BACT</name>
<dbReference type="GO" id="GO:0000160">
    <property type="term" value="P:phosphorelay signal transduction system"/>
    <property type="evidence" value="ECO:0007669"/>
    <property type="project" value="InterPro"/>
</dbReference>